<dbReference type="EMBL" id="JAXCGZ010022650">
    <property type="protein sequence ID" value="KAK7028793.1"/>
    <property type="molecule type" value="Genomic_DNA"/>
</dbReference>
<evidence type="ECO:0000259" key="1">
    <source>
        <dbReference type="Pfam" id="PF18016"/>
    </source>
</evidence>
<dbReference type="SUPFAM" id="SSF47769">
    <property type="entry name" value="SAM/Pointed domain"/>
    <property type="match status" value="1"/>
</dbReference>
<reference evidence="2 3" key="1">
    <citation type="submission" date="2023-11" db="EMBL/GenBank/DDBJ databases">
        <title>Halocaridina rubra genome assembly.</title>
        <authorList>
            <person name="Smith C."/>
        </authorList>
    </citation>
    <scope>NUCLEOTIDE SEQUENCE [LARGE SCALE GENOMIC DNA]</scope>
    <source>
        <strain evidence="2">EP-1</strain>
        <tissue evidence="2">Whole</tissue>
    </source>
</reference>
<feature type="non-terminal residue" evidence="2">
    <location>
        <position position="80"/>
    </location>
</feature>
<feature type="domain" description="SAM" evidence="1">
    <location>
        <begin position="17"/>
        <end position="79"/>
    </location>
</feature>
<proteinExistence type="predicted"/>
<evidence type="ECO:0000313" key="3">
    <source>
        <dbReference type="Proteomes" id="UP001381693"/>
    </source>
</evidence>
<sequence length="80" mass="8927">MIISSASSPPDEEISHTNEIRLSVDSSAAVTSEWLRRKGFQHLQGIFERYTGTDMLRLSKADLREICGLADGSRLYNAVQ</sequence>
<dbReference type="InterPro" id="IPR013761">
    <property type="entry name" value="SAM/pointed_sf"/>
</dbReference>
<keyword evidence="3" id="KW-1185">Reference proteome</keyword>
<dbReference type="Gene3D" id="1.10.150.50">
    <property type="entry name" value="Transcription Factor, Ets-1"/>
    <property type="match status" value="1"/>
</dbReference>
<dbReference type="Proteomes" id="UP001381693">
    <property type="component" value="Unassembled WGS sequence"/>
</dbReference>
<evidence type="ECO:0000313" key="2">
    <source>
        <dbReference type="EMBL" id="KAK7028793.1"/>
    </source>
</evidence>
<accession>A0AAN8ZPU7</accession>
<dbReference type="Pfam" id="PF18016">
    <property type="entry name" value="SAM_3"/>
    <property type="match status" value="1"/>
</dbReference>
<name>A0AAN8ZPU7_HALRR</name>
<comment type="caution">
    <text evidence="2">The sequence shown here is derived from an EMBL/GenBank/DDBJ whole genome shotgun (WGS) entry which is preliminary data.</text>
</comment>
<organism evidence="2 3">
    <name type="scientific">Halocaridina rubra</name>
    <name type="common">Hawaiian red shrimp</name>
    <dbReference type="NCBI Taxonomy" id="373956"/>
    <lineage>
        <taxon>Eukaryota</taxon>
        <taxon>Metazoa</taxon>
        <taxon>Ecdysozoa</taxon>
        <taxon>Arthropoda</taxon>
        <taxon>Crustacea</taxon>
        <taxon>Multicrustacea</taxon>
        <taxon>Malacostraca</taxon>
        <taxon>Eumalacostraca</taxon>
        <taxon>Eucarida</taxon>
        <taxon>Decapoda</taxon>
        <taxon>Pleocyemata</taxon>
        <taxon>Caridea</taxon>
        <taxon>Atyoidea</taxon>
        <taxon>Atyidae</taxon>
        <taxon>Halocaridina</taxon>
    </lineage>
</organism>
<dbReference type="AlphaFoldDB" id="A0AAN8ZPU7"/>
<gene>
    <name evidence="2" type="ORF">SK128_010368</name>
</gene>
<protein>
    <recommendedName>
        <fullName evidence="1">SAM domain-containing protein</fullName>
    </recommendedName>
</protein>
<dbReference type="InterPro" id="IPR041418">
    <property type="entry name" value="SAM_3"/>
</dbReference>